<reference evidence="2" key="1">
    <citation type="submission" date="2021-01" db="EMBL/GenBank/DDBJ databases">
        <authorList>
            <person name="Corre E."/>
            <person name="Pelletier E."/>
            <person name="Niang G."/>
            <person name="Scheremetjew M."/>
            <person name="Finn R."/>
            <person name="Kale V."/>
            <person name="Holt S."/>
            <person name="Cochrane G."/>
            <person name="Meng A."/>
            <person name="Brown T."/>
            <person name="Cohen L."/>
        </authorList>
    </citation>
    <scope>NUCLEOTIDE SEQUENCE</scope>
    <source>
        <strain evidence="2">CCAP 1951/1</strain>
    </source>
</reference>
<organism evidence="2">
    <name type="scientific">Neobodo designis</name>
    <name type="common">Flagellated protozoan</name>
    <name type="synonym">Bodo designis</name>
    <dbReference type="NCBI Taxonomy" id="312471"/>
    <lineage>
        <taxon>Eukaryota</taxon>
        <taxon>Discoba</taxon>
        <taxon>Euglenozoa</taxon>
        <taxon>Kinetoplastea</taxon>
        <taxon>Metakinetoplastina</taxon>
        <taxon>Neobodonida</taxon>
        <taxon>Neobodo</taxon>
    </lineage>
</organism>
<feature type="signal peptide" evidence="1">
    <location>
        <begin position="1"/>
        <end position="25"/>
    </location>
</feature>
<dbReference type="EMBL" id="HBGF01044039">
    <property type="protein sequence ID" value="CAD9144483.1"/>
    <property type="molecule type" value="Transcribed_RNA"/>
</dbReference>
<sequence>MRVVSAFAFAVVLLLCLSAAPAAMAFPDELIRCKVCNRAIEHVFRAGAELRDHCAVEERDDRDARCDYVNLHKFGIEEMVHTVCDDLPKNYQALHDSEFEFAVHDDPEHSPEVVMALKRTCVKWVHDQSEEVAAYIFGNLDAQKSADVVLPSLQRRFCSLACDPSHKKKRDHHDEL</sequence>
<protein>
    <recommendedName>
        <fullName evidence="3">Saposin B-type domain-containing protein</fullName>
    </recommendedName>
</protein>
<dbReference type="AlphaFoldDB" id="A0A7S1W1Z2"/>
<evidence type="ECO:0000256" key="1">
    <source>
        <dbReference type="SAM" id="SignalP"/>
    </source>
</evidence>
<accession>A0A7S1W1Z2</accession>
<name>A0A7S1W1Z2_NEODS</name>
<feature type="chain" id="PRO_5031476896" description="Saposin B-type domain-containing protein" evidence="1">
    <location>
        <begin position="26"/>
        <end position="176"/>
    </location>
</feature>
<keyword evidence="1" id="KW-0732">Signal</keyword>
<evidence type="ECO:0008006" key="3">
    <source>
        <dbReference type="Google" id="ProtNLM"/>
    </source>
</evidence>
<evidence type="ECO:0000313" key="2">
    <source>
        <dbReference type="EMBL" id="CAD9144483.1"/>
    </source>
</evidence>
<proteinExistence type="predicted"/>
<gene>
    <name evidence="2" type="ORF">NDES1114_LOCUS29471</name>
</gene>